<reference evidence="1 2" key="1">
    <citation type="journal article" date="2012" name="PLoS Pathog.">
        <title>Diverse lifestyles and strategies of plant pathogenesis encoded in the genomes of eighteen Dothideomycetes fungi.</title>
        <authorList>
            <person name="Ohm R.A."/>
            <person name="Feau N."/>
            <person name="Henrissat B."/>
            <person name="Schoch C.L."/>
            <person name="Horwitz B.A."/>
            <person name="Barry K.W."/>
            <person name="Condon B.J."/>
            <person name="Copeland A.C."/>
            <person name="Dhillon B."/>
            <person name="Glaser F."/>
            <person name="Hesse C.N."/>
            <person name="Kosti I."/>
            <person name="LaButti K."/>
            <person name="Lindquist E.A."/>
            <person name="Lucas S."/>
            <person name="Salamov A.A."/>
            <person name="Bradshaw R.E."/>
            <person name="Ciuffetti L."/>
            <person name="Hamelin R.C."/>
            <person name="Kema G.H.J."/>
            <person name="Lawrence C."/>
            <person name="Scott J.A."/>
            <person name="Spatafora J.W."/>
            <person name="Turgeon B.G."/>
            <person name="de Wit P.J.G.M."/>
            <person name="Zhong S."/>
            <person name="Goodwin S.B."/>
            <person name="Grigoriev I.V."/>
        </authorList>
    </citation>
    <scope>NUCLEOTIDE SEQUENCE [LARGE SCALE GENOMIC DNA]</scope>
    <source>
        <strain evidence="1 2">CIRAD86</strain>
    </source>
</reference>
<dbReference type="HOGENOM" id="CLU_169153_0_0_1"/>
<evidence type="ECO:0000313" key="2">
    <source>
        <dbReference type="Proteomes" id="UP000016932"/>
    </source>
</evidence>
<dbReference type="OrthoDB" id="3899537at2759"/>
<evidence type="ECO:0000313" key="1">
    <source>
        <dbReference type="EMBL" id="EME84803.1"/>
    </source>
</evidence>
<dbReference type="KEGG" id="pfj:MYCFIDRAFT_195757"/>
<dbReference type="AlphaFoldDB" id="M3B646"/>
<dbReference type="EMBL" id="KB446557">
    <property type="protein sequence ID" value="EME84803.1"/>
    <property type="molecule type" value="Genomic_DNA"/>
</dbReference>
<dbReference type="eggNOG" id="ENOG502T9JU">
    <property type="taxonomic scope" value="Eukaryota"/>
</dbReference>
<sequence>MPLFPRRGLVPAQRLYALHQRRTFLGLQRTPAPSPKQMRLLVLQGLGVVLLADLAIATAQGEPTTVRSVAQSAGFWKQPPPLHHAHHARDDRHMLQADHAVGGTTVKTNPLRNSVG</sequence>
<dbReference type="VEuPathDB" id="FungiDB:MYCFIDRAFT_195757"/>
<gene>
    <name evidence="1" type="ORF">MYCFIDRAFT_195757</name>
</gene>
<keyword evidence="2" id="KW-1185">Reference proteome</keyword>
<organism evidence="1 2">
    <name type="scientific">Pseudocercospora fijiensis (strain CIRAD86)</name>
    <name type="common">Black leaf streak disease fungus</name>
    <name type="synonym">Mycosphaerella fijiensis</name>
    <dbReference type="NCBI Taxonomy" id="383855"/>
    <lineage>
        <taxon>Eukaryota</taxon>
        <taxon>Fungi</taxon>
        <taxon>Dikarya</taxon>
        <taxon>Ascomycota</taxon>
        <taxon>Pezizomycotina</taxon>
        <taxon>Dothideomycetes</taxon>
        <taxon>Dothideomycetidae</taxon>
        <taxon>Mycosphaerellales</taxon>
        <taxon>Mycosphaerellaceae</taxon>
        <taxon>Pseudocercospora</taxon>
    </lineage>
</organism>
<dbReference type="GeneID" id="19335523"/>
<name>M3B646_PSEFD</name>
<accession>M3B646</accession>
<protein>
    <submittedName>
        <fullName evidence="1">Uncharacterized protein</fullName>
    </submittedName>
</protein>
<dbReference type="RefSeq" id="XP_007925387.1">
    <property type="nucleotide sequence ID" value="XM_007927196.1"/>
</dbReference>
<proteinExistence type="predicted"/>
<dbReference type="Proteomes" id="UP000016932">
    <property type="component" value="Unassembled WGS sequence"/>
</dbReference>